<comment type="caution">
    <text evidence="2">The sequence shown here is derived from an EMBL/GenBank/DDBJ whole genome shotgun (WGS) entry which is preliminary data.</text>
</comment>
<keyword evidence="1" id="KW-0812">Transmembrane</keyword>
<accession>A0ABR7ERD3</accession>
<feature type="transmembrane region" description="Helical" evidence="1">
    <location>
        <begin position="34"/>
        <end position="55"/>
    </location>
</feature>
<dbReference type="Proteomes" id="UP000647235">
    <property type="component" value="Unassembled WGS sequence"/>
</dbReference>
<evidence type="ECO:0000313" key="3">
    <source>
        <dbReference type="Proteomes" id="UP000647235"/>
    </source>
</evidence>
<gene>
    <name evidence="2" type="ORF">H8S07_01205</name>
</gene>
<reference evidence="2 3" key="1">
    <citation type="submission" date="2020-08" db="EMBL/GenBank/DDBJ databases">
        <title>Genome public.</title>
        <authorList>
            <person name="Liu C."/>
            <person name="Sun Q."/>
        </authorList>
    </citation>
    <scope>NUCLEOTIDE SEQUENCE [LARGE SCALE GENOMIC DNA]</scope>
    <source>
        <strain evidence="2 3">NSJ-36</strain>
    </source>
</reference>
<proteinExistence type="predicted"/>
<keyword evidence="1" id="KW-1133">Transmembrane helix</keyword>
<dbReference type="EMBL" id="JACOOY010000001">
    <property type="protein sequence ID" value="MBC5663906.1"/>
    <property type="molecule type" value="Genomic_DNA"/>
</dbReference>
<keyword evidence="3" id="KW-1185">Reference proteome</keyword>
<sequence>MENEEKKRDGFFDFYGISVEEEKFFKMIYRRRQIYRSIIGVLLAVNAILIALLYLK</sequence>
<dbReference type="RefSeq" id="WP_186855257.1">
    <property type="nucleotide sequence ID" value="NZ_JACOOY010000001.1"/>
</dbReference>
<keyword evidence="1" id="KW-0472">Membrane</keyword>
<evidence type="ECO:0000313" key="2">
    <source>
        <dbReference type="EMBL" id="MBC5663906.1"/>
    </source>
</evidence>
<protein>
    <submittedName>
        <fullName evidence="2">Uncharacterized protein</fullName>
    </submittedName>
</protein>
<organism evidence="2 3">
    <name type="scientific">Dorea hominis</name>
    <dbReference type="NCBI Taxonomy" id="2763040"/>
    <lineage>
        <taxon>Bacteria</taxon>
        <taxon>Bacillati</taxon>
        <taxon>Bacillota</taxon>
        <taxon>Clostridia</taxon>
        <taxon>Lachnospirales</taxon>
        <taxon>Lachnospiraceae</taxon>
        <taxon>Dorea</taxon>
    </lineage>
</organism>
<evidence type="ECO:0000256" key="1">
    <source>
        <dbReference type="SAM" id="Phobius"/>
    </source>
</evidence>
<name>A0ABR7ERD3_9FIRM</name>